<dbReference type="PANTHER" id="PTHR10584:SF166">
    <property type="entry name" value="RIBOKINASE"/>
    <property type="match status" value="1"/>
</dbReference>
<keyword evidence="7 12" id="KW-0418">Kinase</keyword>
<comment type="function">
    <text evidence="12">Catalyzes the phosphorylation of ribose at O-5 in a reaction requiring ATP and magnesium. The resulting D-ribose-5-phosphate can then be used either for sythesis of nucleotides, histidine, and tryptophan, or as a component of the pentose phosphate pathway.</text>
</comment>
<feature type="binding site" evidence="12">
    <location>
        <begin position="261"/>
        <end position="262"/>
    </location>
    <ligand>
        <name>ATP</name>
        <dbReference type="ChEBI" id="CHEBI:30616"/>
    </ligand>
</feature>
<dbReference type="HAMAP" id="MF_01987">
    <property type="entry name" value="Ribokinase"/>
    <property type="match status" value="1"/>
</dbReference>
<comment type="subcellular location">
    <subcellularLocation>
        <location evidence="12">Cytoplasm</location>
    </subcellularLocation>
</comment>
<comment type="caution">
    <text evidence="14">The sequence shown here is derived from an EMBL/GenBank/DDBJ whole genome shotgun (WGS) entry which is preliminary data.</text>
</comment>
<dbReference type="SUPFAM" id="SSF53613">
    <property type="entry name" value="Ribokinase-like"/>
    <property type="match status" value="1"/>
</dbReference>
<dbReference type="RefSeq" id="WP_264814105.1">
    <property type="nucleotide sequence ID" value="NZ_BAPV01000002.1"/>
</dbReference>
<feature type="binding site" evidence="12">
    <location>
        <position position="262"/>
    </location>
    <ligand>
        <name>substrate</name>
    </ligand>
</feature>
<feature type="binding site" evidence="12">
    <location>
        <begin position="15"/>
        <end position="17"/>
    </location>
    <ligand>
        <name>substrate</name>
    </ligand>
</feature>
<proteinExistence type="inferred from homology"/>
<protein>
    <recommendedName>
        <fullName evidence="3 12">Ribokinase</fullName>
        <shortName evidence="12">RK</shortName>
        <ecNumber evidence="2 12">2.7.1.15</ecNumber>
    </recommendedName>
</protein>
<evidence type="ECO:0000259" key="13">
    <source>
        <dbReference type="Pfam" id="PF00294"/>
    </source>
</evidence>
<dbReference type="CDD" id="cd01174">
    <property type="entry name" value="ribokinase"/>
    <property type="match status" value="1"/>
</dbReference>
<dbReference type="NCBIfam" id="TIGR02152">
    <property type="entry name" value="D_ribokin_bact"/>
    <property type="match status" value="1"/>
</dbReference>
<evidence type="ECO:0000256" key="5">
    <source>
        <dbReference type="ARBA" id="ARBA00022723"/>
    </source>
</evidence>
<sequence length="321" mass="33111">MSDRPSSILSFGSVNIDITARAERIPHPGETVHAESYATGLGGKGANQAAATSRLGQGCGLKVFMAGRTGTDSFGTLARSLLTPFGVNLSALREDPDHPTGVALITVDSKAENIITVAGGANMALDSSDVRAHRALIHEASAVLLQLEIPLALTIEIAEEAKRANTLVILDPAPAPADGLPAALWAALDVVTPNETETRLLTGIYPETQEDAARAARRLQELGATHALVKMGARGVYYRSGESEGFVPPYRVNAIDTVAAGDCFNGGLATALTLGKSFGEAVHFAAACGALATTRLGAAESAPHWDEVVALVETGKTPGAA</sequence>
<dbReference type="InterPro" id="IPR002139">
    <property type="entry name" value="Ribo/fructo_kinase"/>
</dbReference>
<keyword evidence="4 12" id="KW-0808">Transferase</keyword>
<feature type="binding site" evidence="12">
    <location>
        <position position="295"/>
    </location>
    <ligand>
        <name>K(+)</name>
        <dbReference type="ChEBI" id="CHEBI:29103"/>
    </ligand>
</feature>
<organism evidence="14 15">
    <name type="scientific">Asaia krungthepensis NRIC 0535</name>
    <dbReference type="NCBI Taxonomy" id="1307925"/>
    <lineage>
        <taxon>Bacteria</taxon>
        <taxon>Pseudomonadati</taxon>
        <taxon>Pseudomonadota</taxon>
        <taxon>Alphaproteobacteria</taxon>
        <taxon>Acetobacterales</taxon>
        <taxon>Acetobacteraceae</taxon>
        <taxon>Asaia</taxon>
    </lineage>
</organism>
<evidence type="ECO:0000256" key="2">
    <source>
        <dbReference type="ARBA" id="ARBA00012035"/>
    </source>
</evidence>
<evidence type="ECO:0000256" key="1">
    <source>
        <dbReference type="ARBA" id="ARBA00005380"/>
    </source>
</evidence>
<evidence type="ECO:0000256" key="3">
    <source>
        <dbReference type="ARBA" id="ARBA00016943"/>
    </source>
</evidence>
<feature type="binding site" evidence="12">
    <location>
        <position position="256"/>
    </location>
    <ligand>
        <name>K(+)</name>
        <dbReference type="ChEBI" id="CHEBI:29103"/>
    </ligand>
</feature>
<comment type="subunit">
    <text evidence="12">Homodimer.</text>
</comment>
<feature type="domain" description="Carbohydrate kinase PfkB" evidence="13">
    <location>
        <begin position="7"/>
        <end position="304"/>
    </location>
</feature>
<dbReference type="Gene3D" id="3.40.1190.20">
    <property type="match status" value="1"/>
</dbReference>
<dbReference type="InterPro" id="IPR011877">
    <property type="entry name" value="Ribokinase"/>
</dbReference>
<dbReference type="EMBL" id="BAPV01000002">
    <property type="protein sequence ID" value="GBQ83241.1"/>
    <property type="molecule type" value="Genomic_DNA"/>
</dbReference>
<reference evidence="14" key="1">
    <citation type="submission" date="2013-04" db="EMBL/GenBank/DDBJ databases">
        <title>The genome sequencing project of 58 acetic acid bacteria.</title>
        <authorList>
            <person name="Okamoto-Kainuma A."/>
            <person name="Ishikawa M."/>
            <person name="Umino S."/>
            <person name="Koizumi Y."/>
            <person name="Shiwa Y."/>
            <person name="Yoshikawa H."/>
            <person name="Matsutani M."/>
            <person name="Matsushita K."/>
        </authorList>
    </citation>
    <scope>NUCLEOTIDE SEQUENCE</scope>
    <source>
        <strain evidence="14">NRIC 0535</strain>
    </source>
</reference>
<gene>
    <name evidence="12" type="primary">rbsK</name>
    <name evidence="14" type="ORF">AA0535_0197</name>
</gene>
<dbReference type="PANTHER" id="PTHR10584">
    <property type="entry name" value="SUGAR KINASE"/>
    <property type="match status" value="1"/>
</dbReference>
<keyword evidence="12" id="KW-0963">Cytoplasm</keyword>
<dbReference type="Proteomes" id="UP001062776">
    <property type="component" value="Unassembled WGS sequence"/>
</dbReference>
<dbReference type="InterPro" id="IPR002173">
    <property type="entry name" value="Carboh/pur_kinase_PfkB_CS"/>
</dbReference>
<keyword evidence="11 12" id="KW-0119">Carbohydrate metabolism</keyword>
<evidence type="ECO:0000256" key="10">
    <source>
        <dbReference type="ARBA" id="ARBA00022958"/>
    </source>
</evidence>
<comment type="catalytic activity">
    <reaction evidence="12">
        <text>D-ribose + ATP = D-ribose 5-phosphate + ADP + H(+)</text>
        <dbReference type="Rhea" id="RHEA:13697"/>
        <dbReference type="ChEBI" id="CHEBI:15378"/>
        <dbReference type="ChEBI" id="CHEBI:30616"/>
        <dbReference type="ChEBI" id="CHEBI:47013"/>
        <dbReference type="ChEBI" id="CHEBI:78346"/>
        <dbReference type="ChEBI" id="CHEBI:456216"/>
        <dbReference type="EC" id="2.7.1.15"/>
    </reaction>
</comment>
<dbReference type="PRINTS" id="PR00990">
    <property type="entry name" value="RIBOKINASE"/>
</dbReference>
<evidence type="ECO:0000256" key="6">
    <source>
        <dbReference type="ARBA" id="ARBA00022741"/>
    </source>
</evidence>
<comment type="cofactor">
    <cofactor evidence="12">
        <name>Mg(2+)</name>
        <dbReference type="ChEBI" id="CHEBI:18420"/>
    </cofactor>
    <text evidence="12">Requires a divalent cation, most likely magnesium in vivo, as an electrophilic catalyst to aid phosphoryl group transfer. It is the chelate of the metal and the nucleotide that is the actual substrate.</text>
</comment>
<comment type="activity regulation">
    <text evidence="12">Activated by a monovalent cation that binds near, but not in, the active site. The most likely occupant of the site in vivo is potassium. Ion binding induces a conformational change that may alter substrate affinity.</text>
</comment>
<evidence type="ECO:0000256" key="11">
    <source>
        <dbReference type="ARBA" id="ARBA00023277"/>
    </source>
</evidence>
<feature type="binding site" evidence="12">
    <location>
        <begin position="230"/>
        <end position="235"/>
    </location>
    <ligand>
        <name>ATP</name>
        <dbReference type="ChEBI" id="CHEBI:30616"/>
    </ligand>
</feature>
<feature type="binding site" evidence="12">
    <location>
        <position position="292"/>
    </location>
    <ligand>
        <name>K(+)</name>
        <dbReference type="ChEBI" id="CHEBI:29103"/>
    </ligand>
</feature>
<evidence type="ECO:0000256" key="4">
    <source>
        <dbReference type="ARBA" id="ARBA00022679"/>
    </source>
</evidence>
<keyword evidence="9 12" id="KW-0460">Magnesium</keyword>
<dbReference type="EC" id="2.7.1.15" evidence="2 12"/>
<comment type="similarity">
    <text evidence="1">Belongs to the carbohydrate kinase pfkB family.</text>
</comment>
<evidence type="ECO:0000256" key="9">
    <source>
        <dbReference type="ARBA" id="ARBA00022842"/>
    </source>
</evidence>
<feature type="binding site" evidence="12">
    <location>
        <begin position="43"/>
        <end position="47"/>
    </location>
    <ligand>
        <name>substrate</name>
    </ligand>
</feature>
<name>A0ABQ0PWB3_9PROT</name>
<keyword evidence="15" id="KW-1185">Reference proteome</keyword>
<keyword evidence="10 12" id="KW-0630">Potassium</keyword>
<evidence type="ECO:0000313" key="15">
    <source>
        <dbReference type="Proteomes" id="UP001062776"/>
    </source>
</evidence>
<comment type="similarity">
    <text evidence="12">Belongs to the carbohydrate kinase PfkB family. Ribokinase subfamily.</text>
</comment>
<feature type="binding site" evidence="12">
    <location>
        <position position="258"/>
    </location>
    <ligand>
        <name>K(+)</name>
        <dbReference type="ChEBI" id="CHEBI:29103"/>
    </ligand>
</feature>
<feature type="binding site" evidence="12">
    <location>
        <position position="148"/>
    </location>
    <ligand>
        <name>substrate</name>
    </ligand>
</feature>
<accession>A0ABQ0PWB3</accession>
<comment type="pathway">
    <text evidence="12">Carbohydrate metabolism; D-ribose degradation; D-ribose 5-phosphate from beta-D-ribopyranose: step 2/2.</text>
</comment>
<dbReference type="PROSITE" id="PS00584">
    <property type="entry name" value="PFKB_KINASES_2"/>
    <property type="match status" value="1"/>
</dbReference>
<dbReference type="InterPro" id="IPR029056">
    <property type="entry name" value="Ribokinase-like"/>
</dbReference>
<feature type="binding site" evidence="12">
    <location>
        <position position="301"/>
    </location>
    <ligand>
        <name>K(+)</name>
        <dbReference type="ChEBI" id="CHEBI:29103"/>
    </ligand>
</feature>
<keyword evidence="8 12" id="KW-0067">ATP-binding</keyword>
<feature type="binding site" evidence="12">
    <location>
        <position position="297"/>
    </location>
    <ligand>
        <name>K(+)</name>
        <dbReference type="ChEBI" id="CHEBI:29103"/>
    </ligand>
</feature>
<dbReference type="Pfam" id="PF00294">
    <property type="entry name" value="PfkB"/>
    <property type="match status" value="1"/>
</dbReference>
<keyword evidence="5 12" id="KW-0479">Metal-binding</keyword>
<evidence type="ECO:0000256" key="8">
    <source>
        <dbReference type="ARBA" id="ARBA00022840"/>
    </source>
</evidence>
<feature type="active site" description="Proton acceptor" evidence="12">
    <location>
        <position position="262"/>
    </location>
</feature>
<evidence type="ECO:0000256" key="12">
    <source>
        <dbReference type="HAMAP-Rule" id="MF_01987"/>
    </source>
</evidence>
<evidence type="ECO:0000313" key="14">
    <source>
        <dbReference type="EMBL" id="GBQ83241.1"/>
    </source>
</evidence>
<keyword evidence="6 12" id="KW-0547">Nucleotide-binding</keyword>
<comment type="caution">
    <text evidence="12">Lacks conserved residue(s) required for the propagation of feature annotation.</text>
</comment>
<dbReference type="InterPro" id="IPR011611">
    <property type="entry name" value="PfkB_dom"/>
</dbReference>
<feature type="binding site" evidence="12">
    <location>
        <position position="194"/>
    </location>
    <ligand>
        <name>ATP</name>
        <dbReference type="ChEBI" id="CHEBI:30616"/>
    </ligand>
</feature>
<evidence type="ECO:0000256" key="7">
    <source>
        <dbReference type="ARBA" id="ARBA00022777"/>
    </source>
</evidence>